<feature type="domain" description="Glycosyltransferase subfamily 4-like N-terminal" evidence="4">
    <location>
        <begin position="75"/>
        <end position="150"/>
    </location>
</feature>
<dbReference type="Proteomes" id="UP001620520">
    <property type="component" value="Unassembled WGS sequence"/>
</dbReference>
<evidence type="ECO:0000259" key="4">
    <source>
        <dbReference type="Pfam" id="PF13439"/>
    </source>
</evidence>
<organism evidence="5 6">
    <name type="scientific">Paenarthrobacter histidinolovorans</name>
    <dbReference type="NCBI Taxonomy" id="43664"/>
    <lineage>
        <taxon>Bacteria</taxon>
        <taxon>Bacillati</taxon>
        <taxon>Actinomycetota</taxon>
        <taxon>Actinomycetes</taxon>
        <taxon>Micrococcales</taxon>
        <taxon>Micrococcaceae</taxon>
        <taxon>Paenarthrobacter</taxon>
    </lineage>
</organism>
<dbReference type="CDD" id="cd03809">
    <property type="entry name" value="GT4_MtfB-like"/>
    <property type="match status" value="1"/>
</dbReference>
<dbReference type="EMBL" id="JBIYEW010000003">
    <property type="protein sequence ID" value="MFK4638125.1"/>
    <property type="molecule type" value="Genomic_DNA"/>
</dbReference>
<accession>A0ABW8N463</accession>
<evidence type="ECO:0000313" key="6">
    <source>
        <dbReference type="Proteomes" id="UP001620520"/>
    </source>
</evidence>
<dbReference type="InterPro" id="IPR001296">
    <property type="entry name" value="Glyco_trans_1"/>
</dbReference>
<feature type="domain" description="Glycosyl transferase family 1" evidence="3">
    <location>
        <begin position="167"/>
        <end position="284"/>
    </location>
</feature>
<dbReference type="PANTHER" id="PTHR46401">
    <property type="entry name" value="GLYCOSYLTRANSFERASE WBBK-RELATED"/>
    <property type="match status" value="1"/>
</dbReference>
<protein>
    <submittedName>
        <fullName evidence="5">Glycosyltransferase involved in cell wall biosynthesis</fullName>
    </submittedName>
</protein>
<proteinExistence type="predicted"/>
<sequence>MKILFPDRIVNRHVGGNTTYARQLKTSLTERGIATGTIPSGPHALVTMMLESVWGVLPRRSSVLHYSADTGPLVRTTVPSVVTVHGVASRWTTIARNPRQEAQWRYRVKKAIDCTDEVITVSESSADDIADVFSIDRGSIKVIHHGIDSEAFSSPAVLSPETEAKIPKHFALYLGNIEPRKNIVELVRAFETPEMRALGIQLVIAGRPAWNFDAAMEVIKSSSAVNYVGFVSDQDRIALMQRCSLFVFPSLYEGFGFPVLEAMAAGAPVATSRRGSLAEVAGPAWELSSLDAEGMAASLVEALSDDVWQRDVRADGRSWASRFTWSQSIDSHLETYKRLVQR</sequence>
<keyword evidence="2" id="KW-0808">Transferase</keyword>
<evidence type="ECO:0000256" key="2">
    <source>
        <dbReference type="ARBA" id="ARBA00022679"/>
    </source>
</evidence>
<gene>
    <name evidence="5" type="ORF">ABIA52_001014</name>
</gene>
<dbReference type="InterPro" id="IPR028098">
    <property type="entry name" value="Glyco_trans_4-like_N"/>
</dbReference>
<reference evidence="5 6" key="1">
    <citation type="submission" date="2024-10" db="EMBL/GenBank/DDBJ databases">
        <title>Novel secondary metabolite-producing bacteria for plant disease control.</title>
        <authorList>
            <person name="Chevrette M."/>
        </authorList>
    </citation>
    <scope>NUCLEOTIDE SEQUENCE [LARGE SCALE GENOMIC DNA]</scope>
    <source>
        <strain evidence="5 6">J30 TE3557</strain>
    </source>
</reference>
<dbReference type="RefSeq" id="WP_404593779.1">
    <property type="nucleotide sequence ID" value="NZ_JBIYEW010000003.1"/>
</dbReference>
<dbReference type="SUPFAM" id="SSF53756">
    <property type="entry name" value="UDP-Glycosyltransferase/glycogen phosphorylase"/>
    <property type="match status" value="1"/>
</dbReference>
<evidence type="ECO:0000259" key="3">
    <source>
        <dbReference type="Pfam" id="PF00534"/>
    </source>
</evidence>
<keyword evidence="1" id="KW-0328">Glycosyltransferase</keyword>
<dbReference type="Gene3D" id="3.40.50.2000">
    <property type="entry name" value="Glycogen Phosphorylase B"/>
    <property type="match status" value="2"/>
</dbReference>
<keyword evidence="6" id="KW-1185">Reference proteome</keyword>
<name>A0ABW8N463_9MICC</name>
<dbReference type="Pfam" id="PF13439">
    <property type="entry name" value="Glyco_transf_4"/>
    <property type="match status" value="1"/>
</dbReference>
<evidence type="ECO:0000313" key="5">
    <source>
        <dbReference type="EMBL" id="MFK4638125.1"/>
    </source>
</evidence>
<dbReference type="PANTHER" id="PTHR46401:SF2">
    <property type="entry name" value="GLYCOSYLTRANSFERASE WBBK-RELATED"/>
    <property type="match status" value="1"/>
</dbReference>
<dbReference type="Pfam" id="PF00534">
    <property type="entry name" value="Glycos_transf_1"/>
    <property type="match status" value="1"/>
</dbReference>
<comment type="caution">
    <text evidence="5">The sequence shown here is derived from an EMBL/GenBank/DDBJ whole genome shotgun (WGS) entry which is preliminary data.</text>
</comment>
<evidence type="ECO:0000256" key="1">
    <source>
        <dbReference type="ARBA" id="ARBA00022676"/>
    </source>
</evidence>